<keyword evidence="6" id="KW-0285">Flavoprotein</keyword>
<dbReference type="GO" id="GO:0009063">
    <property type="term" value="P:amino acid catabolic process"/>
    <property type="evidence" value="ECO:0007669"/>
    <property type="project" value="TreeGrafter"/>
</dbReference>
<keyword evidence="9" id="KW-1015">Disulfide bond</keyword>
<comment type="similarity">
    <text evidence="3">Belongs to the flavin monoamine oxidase family. FIG1 subfamily.</text>
</comment>
<comment type="cofactor">
    <cofactor evidence="1">
        <name>FAD</name>
        <dbReference type="ChEBI" id="CHEBI:57692"/>
    </cofactor>
</comment>
<dbReference type="InterPro" id="IPR050281">
    <property type="entry name" value="Flavin_monoamine_oxidase"/>
</dbReference>
<evidence type="ECO:0000256" key="6">
    <source>
        <dbReference type="ARBA" id="ARBA00022630"/>
    </source>
</evidence>
<keyword evidence="8" id="KW-0560">Oxidoreductase</keyword>
<dbReference type="FunFam" id="1.10.405.10:FF:000004">
    <property type="entry name" value="Amine oxidase"/>
    <property type="match status" value="1"/>
</dbReference>
<proteinExistence type="inferred from homology"/>
<evidence type="ECO:0000313" key="12">
    <source>
        <dbReference type="EMBL" id="KFV65014.1"/>
    </source>
</evidence>
<keyword evidence="7" id="KW-0274">FAD</keyword>
<evidence type="ECO:0000256" key="3">
    <source>
        <dbReference type="ARBA" id="ARBA00005465"/>
    </source>
</evidence>
<feature type="non-terminal residue" evidence="12">
    <location>
        <position position="1"/>
    </location>
</feature>
<dbReference type="Proteomes" id="UP000053875">
    <property type="component" value="Unassembled WGS sequence"/>
</dbReference>
<accession>A0A093GDY7</accession>
<dbReference type="Pfam" id="PF01593">
    <property type="entry name" value="Amino_oxidase"/>
    <property type="match status" value="1"/>
</dbReference>
<name>A0A093GDY7_DRYPU</name>
<dbReference type="EC" id="1.4.3.2" evidence="4"/>
<keyword evidence="13" id="KW-1185">Reference proteome</keyword>
<organism evidence="12 13">
    <name type="scientific">Dryobates pubescens</name>
    <name type="common">Downy woodpecker</name>
    <name type="synonym">Picoides pubescens</name>
    <dbReference type="NCBI Taxonomy" id="118200"/>
    <lineage>
        <taxon>Eukaryota</taxon>
        <taxon>Metazoa</taxon>
        <taxon>Chordata</taxon>
        <taxon>Craniata</taxon>
        <taxon>Vertebrata</taxon>
        <taxon>Euteleostomi</taxon>
        <taxon>Archelosauria</taxon>
        <taxon>Archosauria</taxon>
        <taxon>Dinosauria</taxon>
        <taxon>Saurischia</taxon>
        <taxon>Theropoda</taxon>
        <taxon>Coelurosauria</taxon>
        <taxon>Aves</taxon>
        <taxon>Neognathae</taxon>
        <taxon>Neoaves</taxon>
        <taxon>Telluraves</taxon>
        <taxon>Coraciimorphae</taxon>
        <taxon>Piciformes</taxon>
        <taxon>Picidae</taxon>
        <taxon>Dryobates</taxon>
    </lineage>
</organism>
<dbReference type="GO" id="GO:0005576">
    <property type="term" value="C:extracellular region"/>
    <property type="evidence" value="ECO:0007669"/>
    <property type="project" value="UniProtKB-SubCell"/>
</dbReference>
<dbReference type="Gene3D" id="3.30.70.2100">
    <property type="match status" value="1"/>
</dbReference>
<evidence type="ECO:0000313" key="13">
    <source>
        <dbReference type="Proteomes" id="UP000053875"/>
    </source>
</evidence>
<reference evidence="12 13" key="1">
    <citation type="submission" date="2014-04" db="EMBL/GenBank/DDBJ databases">
        <title>Genome evolution of avian class.</title>
        <authorList>
            <person name="Zhang G."/>
            <person name="Li C."/>
        </authorList>
    </citation>
    <scope>NUCLEOTIDE SEQUENCE [LARGE SCALE GENOMIC DNA]</scope>
    <source>
        <strain evidence="12">BGI_N307</strain>
    </source>
</reference>
<dbReference type="Gene3D" id="3.50.50.60">
    <property type="entry name" value="FAD/NAD(P)-binding domain"/>
    <property type="match status" value="1"/>
</dbReference>
<keyword evidence="10" id="KW-0325">Glycoprotein</keyword>
<dbReference type="Gene3D" id="1.10.405.10">
    <property type="entry name" value="Guanine Nucleotide Dissociation Inhibitor, domain 1"/>
    <property type="match status" value="1"/>
</dbReference>
<evidence type="ECO:0000259" key="11">
    <source>
        <dbReference type="Pfam" id="PF01593"/>
    </source>
</evidence>
<evidence type="ECO:0000256" key="8">
    <source>
        <dbReference type="ARBA" id="ARBA00023002"/>
    </source>
</evidence>
<evidence type="ECO:0000256" key="5">
    <source>
        <dbReference type="ARBA" id="ARBA00022525"/>
    </source>
</evidence>
<dbReference type="InterPro" id="IPR002937">
    <property type="entry name" value="Amino_oxidase"/>
</dbReference>
<dbReference type="GO" id="GO:0001716">
    <property type="term" value="F:L-amino-acid oxidase activity"/>
    <property type="evidence" value="ECO:0007669"/>
    <property type="project" value="UniProtKB-EC"/>
</dbReference>
<comment type="subcellular location">
    <subcellularLocation>
        <location evidence="2">Secreted</location>
    </subcellularLocation>
</comment>
<feature type="non-terminal residue" evidence="12">
    <location>
        <position position="328"/>
    </location>
</feature>
<keyword evidence="5" id="KW-0964">Secreted</keyword>
<evidence type="ECO:0000256" key="1">
    <source>
        <dbReference type="ARBA" id="ARBA00001974"/>
    </source>
</evidence>
<feature type="domain" description="Amine oxidase" evidence="11">
    <location>
        <begin position="1"/>
        <end position="245"/>
    </location>
</feature>
<dbReference type="InterPro" id="IPR036188">
    <property type="entry name" value="FAD/NAD-bd_sf"/>
</dbReference>
<evidence type="ECO:0000256" key="9">
    <source>
        <dbReference type="ARBA" id="ARBA00023157"/>
    </source>
</evidence>
<dbReference type="SUPFAM" id="SSF51905">
    <property type="entry name" value="FAD/NAD(P)-binding domain"/>
    <property type="match status" value="1"/>
</dbReference>
<dbReference type="AlphaFoldDB" id="A0A093GDY7"/>
<dbReference type="PANTHER" id="PTHR10742">
    <property type="entry name" value="FLAVIN MONOAMINE OXIDASE"/>
    <property type="match status" value="1"/>
</dbReference>
<dbReference type="SUPFAM" id="SSF54373">
    <property type="entry name" value="FAD-linked reductases, C-terminal domain"/>
    <property type="match status" value="1"/>
</dbReference>
<dbReference type="PANTHER" id="PTHR10742:SF355">
    <property type="entry name" value="AMINE OXIDASE"/>
    <property type="match status" value="1"/>
</dbReference>
<dbReference type="STRING" id="118200.A0A093GDY7"/>
<evidence type="ECO:0000256" key="7">
    <source>
        <dbReference type="ARBA" id="ARBA00022827"/>
    </source>
</evidence>
<evidence type="ECO:0000256" key="10">
    <source>
        <dbReference type="ARBA" id="ARBA00023180"/>
    </source>
</evidence>
<protein>
    <recommendedName>
        <fullName evidence="4">L-amino-acid oxidase</fullName>
        <ecNumber evidence="4">1.4.3.2</ecNumber>
    </recommendedName>
</protein>
<dbReference type="EMBL" id="KL215523">
    <property type="protein sequence ID" value="KFV65014.1"/>
    <property type="molecule type" value="Genomic_DNA"/>
</dbReference>
<sequence>VTVLEATQEVGGRVRTFRAEDNSWYVELGAMRLPKKHRLVREYLQQFGLQLNPFIQSSPKAWYFINGTRWRAEEVERDPNILGYPVAPSERGKSALKLYRETLGKAFKTFQKMDCKEYLEKYDSFSTKEYLLKVGNLSRGAVDMIGDLLNDDAGFYLSFLSSLWDFDIFSDESFDEITGGFDQLPKAFHTALPGVVQLGCEVKKIHTKDDQVQVVYWNSQENKEATLEADYVLVTSMAKATRLTPARPSPFISPPSHIFLGELGVLLASYTWNDDAAFFTPLSEEQILELVFRDLADIHRLSPERLRRLCPHHVVQKWQLDPQALGAF</sequence>
<evidence type="ECO:0000256" key="4">
    <source>
        <dbReference type="ARBA" id="ARBA00012806"/>
    </source>
</evidence>
<gene>
    <name evidence="12" type="ORF">N307_02148</name>
</gene>
<dbReference type="Gene3D" id="3.90.660.10">
    <property type="match status" value="1"/>
</dbReference>
<evidence type="ECO:0000256" key="2">
    <source>
        <dbReference type="ARBA" id="ARBA00004613"/>
    </source>
</evidence>